<keyword evidence="2 5" id="KW-0812">Transmembrane</keyword>
<name>A0A0M0JXK4_9EUKA</name>
<keyword evidence="4 5" id="KW-0472">Membrane</keyword>
<dbReference type="InterPro" id="IPR037185">
    <property type="entry name" value="EmrE-like"/>
</dbReference>
<feature type="transmembrane region" description="Helical" evidence="5">
    <location>
        <begin position="372"/>
        <end position="390"/>
    </location>
</feature>
<dbReference type="EMBL" id="JWZX01002024">
    <property type="protein sequence ID" value="KOO31396.1"/>
    <property type="molecule type" value="Genomic_DNA"/>
</dbReference>
<dbReference type="InterPro" id="IPR004853">
    <property type="entry name" value="Sugar_P_trans_dom"/>
</dbReference>
<accession>A0A0M0JXK4</accession>
<dbReference type="PANTHER" id="PTHR11132">
    <property type="entry name" value="SOLUTE CARRIER FAMILY 35"/>
    <property type="match status" value="1"/>
</dbReference>
<feature type="domain" description="Sugar phosphate transporter" evidence="7">
    <location>
        <begin position="97"/>
        <end position="388"/>
    </location>
</feature>
<feature type="transmembrane region" description="Helical" evidence="5">
    <location>
        <begin position="96"/>
        <end position="115"/>
    </location>
</feature>
<dbReference type="OrthoDB" id="6418713at2759"/>
<protein>
    <submittedName>
        <fullName evidence="8">Plastidic triose-phosphate phosphate translocator</fullName>
    </submittedName>
</protein>
<feature type="transmembrane region" description="Helical" evidence="5">
    <location>
        <begin position="237"/>
        <end position="258"/>
    </location>
</feature>
<keyword evidence="9" id="KW-1185">Reference proteome</keyword>
<evidence type="ECO:0000256" key="4">
    <source>
        <dbReference type="ARBA" id="ARBA00023136"/>
    </source>
</evidence>
<feature type="transmembrane region" description="Helical" evidence="5">
    <location>
        <begin position="166"/>
        <end position="186"/>
    </location>
</feature>
<evidence type="ECO:0000256" key="5">
    <source>
        <dbReference type="SAM" id="Phobius"/>
    </source>
</evidence>
<dbReference type="Pfam" id="PF03151">
    <property type="entry name" value="TPT"/>
    <property type="match status" value="1"/>
</dbReference>
<sequence>MSSAILGMLLIASADAYVARAPGALVGGSRTAIAIQTPPALVAVPTRVNKAVMGLGEAMPAAAEEVCIEGDVVEECVVASWPAGEIKLPMNIVKTVRLALCMFVWFFLNVMYNITNKKCQNAFPMPWTMTVVSLFVGIPYVLLMWASGLRKAPKLQPGAWKTLLPIGAAHALGHAGAVIALGAGAVSFAQTVKAAEPVFTCVLSYLVLGTVYKWPVYASLLPICGGVILASLKEMSFTWKALYGALTSNIAFASRAVLSKATMDKPVGENMGAANLYGVLTIIAFLLSLPFAIYYEGAGFAAAWAKSTAVVGAPWLIRQMTLDGFYYYAYNEVAFITLNQVSPITHSIANTFKRVAIILATVLVFGNKLTPLGAAGSAIAVAGTFLYSLAKQKYK</sequence>
<feature type="chain" id="PRO_5005602299" evidence="6">
    <location>
        <begin position="17"/>
        <end position="395"/>
    </location>
</feature>
<comment type="subcellular location">
    <subcellularLocation>
        <location evidence="1">Membrane</location>
        <topology evidence="1">Multi-pass membrane protein</topology>
    </subcellularLocation>
</comment>
<dbReference type="AlphaFoldDB" id="A0A0M0JXK4"/>
<dbReference type="InterPro" id="IPR050186">
    <property type="entry name" value="TPT_transporter"/>
</dbReference>
<evidence type="ECO:0000256" key="6">
    <source>
        <dbReference type="SAM" id="SignalP"/>
    </source>
</evidence>
<keyword evidence="3 5" id="KW-1133">Transmembrane helix</keyword>
<dbReference type="SUPFAM" id="SSF103481">
    <property type="entry name" value="Multidrug resistance efflux transporter EmrE"/>
    <property type="match status" value="1"/>
</dbReference>
<keyword evidence="6" id="KW-0732">Signal</keyword>
<evidence type="ECO:0000259" key="7">
    <source>
        <dbReference type="Pfam" id="PF03151"/>
    </source>
</evidence>
<evidence type="ECO:0000313" key="9">
    <source>
        <dbReference type="Proteomes" id="UP000037460"/>
    </source>
</evidence>
<feature type="transmembrane region" description="Helical" evidence="5">
    <location>
        <begin position="127"/>
        <end position="146"/>
    </location>
</feature>
<dbReference type="Proteomes" id="UP000037460">
    <property type="component" value="Unassembled WGS sequence"/>
</dbReference>
<evidence type="ECO:0000256" key="2">
    <source>
        <dbReference type="ARBA" id="ARBA00022692"/>
    </source>
</evidence>
<reference evidence="9" key="1">
    <citation type="journal article" date="2015" name="PLoS Genet.">
        <title>Genome Sequence and Transcriptome Analyses of Chrysochromulina tobin: Metabolic Tools for Enhanced Algal Fitness in the Prominent Order Prymnesiales (Haptophyceae).</title>
        <authorList>
            <person name="Hovde B.T."/>
            <person name="Deodato C.R."/>
            <person name="Hunsperger H.M."/>
            <person name="Ryken S.A."/>
            <person name="Yost W."/>
            <person name="Jha R.K."/>
            <person name="Patterson J."/>
            <person name="Monnat R.J. Jr."/>
            <person name="Barlow S.B."/>
            <person name="Starkenburg S.R."/>
            <person name="Cattolico R.A."/>
        </authorList>
    </citation>
    <scope>NUCLEOTIDE SEQUENCE</scope>
    <source>
        <strain evidence="9">CCMP291</strain>
    </source>
</reference>
<evidence type="ECO:0000313" key="8">
    <source>
        <dbReference type="EMBL" id="KOO31396.1"/>
    </source>
</evidence>
<feature type="transmembrane region" description="Helical" evidence="5">
    <location>
        <begin position="198"/>
        <end position="217"/>
    </location>
</feature>
<dbReference type="GO" id="GO:0016020">
    <property type="term" value="C:membrane"/>
    <property type="evidence" value="ECO:0007669"/>
    <property type="project" value="UniProtKB-SubCell"/>
</dbReference>
<feature type="signal peptide" evidence="6">
    <location>
        <begin position="1"/>
        <end position="16"/>
    </location>
</feature>
<gene>
    <name evidence="8" type="ORF">Ctob_012697</name>
</gene>
<comment type="caution">
    <text evidence="8">The sequence shown here is derived from an EMBL/GenBank/DDBJ whole genome shotgun (WGS) entry which is preliminary data.</text>
</comment>
<proteinExistence type="predicted"/>
<organism evidence="8 9">
    <name type="scientific">Chrysochromulina tobinii</name>
    <dbReference type="NCBI Taxonomy" id="1460289"/>
    <lineage>
        <taxon>Eukaryota</taxon>
        <taxon>Haptista</taxon>
        <taxon>Haptophyta</taxon>
        <taxon>Prymnesiophyceae</taxon>
        <taxon>Prymnesiales</taxon>
        <taxon>Chrysochromulinaceae</taxon>
        <taxon>Chrysochromulina</taxon>
    </lineage>
</organism>
<feature type="transmembrane region" description="Helical" evidence="5">
    <location>
        <begin position="274"/>
        <end position="295"/>
    </location>
</feature>
<evidence type="ECO:0000256" key="3">
    <source>
        <dbReference type="ARBA" id="ARBA00022989"/>
    </source>
</evidence>
<evidence type="ECO:0000256" key="1">
    <source>
        <dbReference type="ARBA" id="ARBA00004141"/>
    </source>
</evidence>